<evidence type="ECO:0000256" key="1">
    <source>
        <dbReference type="SAM" id="MobiDB-lite"/>
    </source>
</evidence>
<dbReference type="HOGENOM" id="CLU_1655065_0_0_1"/>
<evidence type="ECO:0000313" key="3">
    <source>
        <dbReference type="Proteomes" id="UP000007015"/>
    </source>
</evidence>
<protein>
    <submittedName>
        <fullName evidence="2">Uncharacterized protein</fullName>
    </submittedName>
</protein>
<dbReference type="EMBL" id="CM000131">
    <property type="protein sequence ID" value="EEC81165.1"/>
    <property type="molecule type" value="Genomic_DNA"/>
</dbReference>
<accession>B8B1E8</accession>
<proteinExistence type="predicted"/>
<dbReference type="Proteomes" id="UP000007015">
    <property type="component" value="Chromosome 6"/>
</dbReference>
<evidence type="ECO:0000313" key="2">
    <source>
        <dbReference type="EMBL" id="EEC81165.1"/>
    </source>
</evidence>
<dbReference type="AlphaFoldDB" id="B8B1E8"/>
<feature type="compositionally biased region" description="Basic and acidic residues" evidence="1">
    <location>
        <begin position="50"/>
        <end position="59"/>
    </location>
</feature>
<organism evidence="2 3">
    <name type="scientific">Oryza sativa subsp. indica</name>
    <name type="common">Rice</name>
    <dbReference type="NCBI Taxonomy" id="39946"/>
    <lineage>
        <taxon>Eukaryota</taxon>
        <taxon>Viridiplantae</taxon>
        <taxon>Streptophyta</taxon>
        <taxon>Embryophyta</taxon>
        <taxon>Tracheophyta</taxon>
        <taxon>Spermatophyta</taxon>
        <taxon>Magnoliopsida</taxon>
        <taxon>Liliopsida</taxon>
        <taxon>Poales</taxon>
        <taxon>Poaceae</taxon>
        <taxon>BOP clade</taxon>
        <taxon>Oryzoideae</taxon>
        <taxon>Oryzeae</taxon>
        <taxon>Oryzinae</taxon>
        <taxon>Oryza</taxon>
        <taxon>Oryza sativa</taxon>
    </lineage>
</organism>
<name>B8B1E8_ORYSI</name>
<sequence>MEIRNSRGAGGAKCKGVAGEEEEDTATALRTACCHCCLAFTAIEKGRGAERRVAADHTHPQQQQQRSGAEERRVAEIAAATGKWRGAHAAQWPDPEQIKPVVDGWMDGWTDQTGWLARPPVFKLNSAPSGIYYYWLPLLTPMQISSNNEAVMLCVSVSVN</sequence>
<gene>
    <name evidence="2" type="ORF">OsI_24136</name>
</gene>
<reference evidence="2 3" key="1">
    <citation type="journal article" date="2005" name="PLoS Biol.">
        <title>The genomes of Oryza sativa: a history of duplications.</title>
        <authorList>
            <person name="Yu J."/>
            <person name="Wang J."/>
            <person name="Lin W."/>
            <person name="Li S."/>
            <person name="Li H."/>
            <person name="Zhou J."/>
            <person name="Ni P."/>
            <person name="Dong W."/>
            <person name="Hu S."/>
            <person name="Zeng C."/>
            <person name="Zhang J."/>
            <person name="Zhang Y."/>
            <person name="Li R."/>
            <person name="Xu Z."/>
            <person name="Li S."/>
            <person name="Li X."/>
            <person name="Zheng H."/>
            <person name="Cong L."/>
            <person name="Lin L."/>
            <person name="Yin J."/>
            <person name="Geng J."/>
            <person name="Li G."/>
            <person name="Shi J."/>
            <person name="Liu J."/>
            <person name="Lv H."/>
            <person name="Li J."/>
            <person name="Wang J."/>
            <person name="Deng Y."/>
            <person name="Ran L."/>
            <person name="Shi X."/>
            <person name="Wang X."/>
            <person name="Wu Q."/>
            <person name="Li C."/>
            <person name="Ren X."/>
            <person name="Wang J."/>
            <person name="Wang X."/>
            <person name="Li D."/>
            <person name="Liu D."/>
            <person name="Zhang X."/>
            <person name="Ji Z."/>
            <person name="Zhao W."/>
            <person name="Sun Y."/>
            <person name="Zhang Z."/>
            <person name="Bao J."/>
            <person name="Han Y."/>
            <person name="Dong L."/>
            <person name="Ji J."/>
            <person name="Chen P."/>
            <person name="Wu S."/>
            <person name="Liu J."/>
            <person name="Xiao Y."/>
            <person name="Bu D."/>
            <person name="Tan J."/>
            <person name="Yang L."/>
            <person name="Ye C."/>
            <person name="Zhang J."/>
            <person name="Xu J."/>
            <person name="Zhou Y."/>
            <person name="Yu Y."/>
            <person name="Zhang B."/>
            <person name="Zhuang S."/>
            <person name="Wei H."/>
            <person name="Liu B."/>
            <person name="Lei M."/>
            <person name="Yu H."/>
            <person name="Li Y."/>
            <person name="Xu H."/>
            <person name="Wei S."/>
            <person name="He X."/>
            <person name="Fang L."/>
            <person name="Zhang Z."/>
            <person name="Zhang Y."/>
            <person name="Huang X."/>
            <person name="Su Z."/>
            <person name="Tong W."/>
            <person name="Li J."/>
            <person name="Tong Z."/>
            <person name="Li S."/>
            <person name="Ye J."/>
            <person name="Wang L."/>
            <person name="Fang L."/>
            <person name="Lei T."/>
            <person name="Chen C."/>
            <person name="Chen H."/>
            <person name="Xu Z."/>
            <person name="Li H."/>
            <person name="Huang H."/>
            <person name="Zhang F."/>
            <person name="Xu H."/>
            <person name="Li N."/>
            <person name="Zhao C."/>
            <person name="Li S."/>
            <person name="Dong L."/>
            <person name="Huang Y."/>
            <person name="Li L."/>
            <person name="Xi Y."/>
            <person name="Qi Q."/>
            <person name="Li W."/>
            <person name="Zhang B."/>
            <person name="Hu W."/>
            <person name="Zhang Y."/>
            <person name="Tian X."/>
            <person name="Jiao Y."/>
            <person name="Liang X."/>
            <person name="Jin J."/>
            <person name="Gao L."/>
            <person name="Zheng W."/>
            <person name="Hao B."/>
            <person name="Liu S."/>
            <person name="Wang W."/>
            <person name="Yuan L."/>
            <person name="Cao M."/>
            <person name="McDermott J."/>
            <person name="Samudrala R."/>
            <person name="Wang J."/>
            <person name="Wong G.K."/>
            <person name="Yang H."/>
        </authorList>
    </citation>
    <scope>NUCLEOTIDE SEQUENCE [LARGE SCALE GENOMIC DNA]</scope>
    <source>
        <strain evidence="3">cv. 93-11</strain>
    </source>
</reference>
<keyword evidence="3" id="KW-1185">Reference proteome</keyword>
<feature type="region of interest" description="Disordered" evidence="1">
    <location>
        <begin position="50"/>
        <end position="72"/>
    </location>
</feature>
<dbReference type="Gramene" id="BGIOSGA023454-TA">
    <property type="protein sequence ID" value="BGIOSGA023454-PA"/>
    <property type="gene ID" value="BGIOSGA023454"/>
</dbReference>